<comment type="caution">
    <text evidence="2">The sequence shown here is derived from an EMBL/GenBank/DDBJ whole genome shotgun (WGS) entry which is preliminary data.</text>
</comment>
<proteinExistence type="inferred from homology"/>
<gene>
    <name evidence="2" type="ORF">GBB04_00630</name>
</gene>
<protein>
    <recommendedName>
        <fullName evidence="1">ESAT-6-like protein</fullName>
    </recommendedName>
</protein>
<dbReference type="InterPro" id="IPR010310">
    <property type="entry name" value="T7SS_ESAT-6-like"/>
</dbReference>
<reference evidence="2 3" key="1">
    <citation type="journal article" date="2019" name="Nat. Med.">
        <title>A library of human gut bacterial isolates paired with longitudinal multiomics data enables mechanistic microbiome research.</title>
        <authorList>
            <person name="Poyet M."/>
            <person name="Groussin M."/>
            <person name="Gibbons S.M."/>
            <person name="Avila-Pacheco J."/>
            <person name="Jiang X."/>
            <person name="Kearney S.M."/>
            <person name="Perrotta A.R."/>
            <person name="Berdy B."/>
            <person name="Zhao S."/>
            <person name="Lieberman T.D."/>
            <person name="Swanson P.K."/>
            <person name="Smith M."/>
            <person name="Roesemann S."/>
            <person name="Alexander J.E."/>
            <person name="Rich S.A."/>
            <person name="Livny J."/>
            <person name="Vlamakis H."/>
            <person name="Clish C."/>
            <person name="Bullock K."/>
            <person name="Deik A."/>
            <person name="Scott J."/>
            <person name="Pierce K.A."/>
            <person name="Xavier R.J."/>
            <person name="Alm E.J."/>
        </authorList>
    </citation>
    <scope>NUCLEOTIDE SEQUENCE [LARGE SCALE GENOMIC DNA]</scope>
    <source>
        <strain evidence="2 3">BIOML-A2</strain>
    </source>
</reference>
<evidence type="ECO:0000256" key="1">
    <source>
        <dbReference type="RuleBase" id="RU362001"/>
    </source>
</evidence>
<comment type="similarity">
    <text evidence="1">Belongs to the WXG100 family.</text>
</comment>
<dbReference type="SUPFAM" id="SSF140453">
    <property type="entry name" value="EsxAB dimer-like"/>
    <property type="match status" value="1"/>
</dbReference>
<dbReference type="GeneID" id="31606741"/>
<dbReference type="Proteomes" id="UP000429211">
    <property type="component" value="Unassembled WGS sequence"/>
</dbReference>
<accession>A0A1V8Q4R6</accession>
<dbReference type="RefSeq" id="WP_003839384.1">
    <property type="nucleotide sequence ID" value="NZ_BCYE01000004.1"/>
</dbReference>
<dbReference type="NCBIfam" id="TIGR03930">
    <property type="entry name" value="WXG100_ESAT6"/>
    <property type="match status" value="1"/>
</dbReference>
<dbReference type="AlphaFoldDB" id="A0A1V8Q4R6"/>
<evidence type="ECO:0000313" key="3">
    <source>
        <dbReference type="Proteomes" id="UP000429211"/>
    </source>
</evidence>
<name>A0A1V8Q4R6_9BIFI</name>
<dbReference type="Pfam" id="PF06013">
    <property type="entry name" value="WXG100"/>
    <property type="match status" value="1"/>
</dbReference>
<dbReference type="InterPro" id="IPR036689">
    <property type="entry name" value="ESAT-6-like_sf"/>
</dbReference>
<organism evidence="2 3">
    <name type="scientific">Bifidobacterium dentium</name>
    <dbReference type="NCBI Taxonomy" id="1689"/>
    <lineage>
        <taxon>Bacteria</taxon>
        <taxon>Bacillati</taxon>
        <taxon>Actinomycetota</taxon>
        <taxon>Actinomycetes</taxon>
        <taxon>Bifidobacteriales</taxon>
        <taxon>Bifidobacteriaceae</taxon>
        <taxon>Bifidobacterium</taxon>
    </lineage>
</organism>
<evidence type="ECO:0000313" key="2">
    <source>
        <dbReference type="EMBL" id="KAB7462328.1"/>
    </source>
</evidence>
<dbReference type="Gene3D" id="1.10.287.1060">
    <property type="entry name" value="ESAT-6-like"/>
    <property type="match status" value="1"/>
</dbReference>
<sequence length="95" mass="10568">MVSSFSVRPEQVDVLSADIANDAKGIAQELDNLDTQVKSLIEQWDGAAREAYHQAQRDWNGKLQEMNQILGQISQATSQIAQQYVESDARSAGRF</sequence>
<dbReference type="EMBL" id="WDPD01000001">
    <property type="protein sequence ID" value="KAB7462328.1"/>
    <property type="molecule type" value="Genomic_DNA"/>
</dbReference>